<accession>A0AAV9ADQ0</accession>
<dbReference type="Proteomes" id="UP001179952">
    <property type="component" value="Unassembled WGS sequence"/>
</dbReference>
<reference evidence="1" key="2">
    <citation type="submission" date="2023-06" db="EMBL/GenBank/DDBJ databases">
        <authorList>
            <person name="Ma L."/>
            <person name="Liu K.-W."/>
            <person name="Li Z."/>
            <person name="Hsiao Y.-Y."/>
            <person name="Qi Y."/>
            <person name="Fu T."/>
            <person name="Tang G."/>
            <person name="Zhang D."/>
            <person name="Sun W.-H."/>
            <person name="Liu D.-K."/>
            <person name="Li Y."/>
            <person name="Chen G.-Z."/>
            <person name="Liu X.-D."/>
            <person name="Liao X.-Y."/>
            <person name="Jiang Y.-T."/>
            <person name="Yu X."/>
            <person name="Hao Y."/>
            <person name="Huang J."/>
            <person name="Zhao X.-W."/>
            <person name="Ke S."/>
            <person name="Chen Y.-Y."/>
            <person name="Wu W.-L."/>
            <person name="Hsu J.-L."/>
            <person name="Lin Y.-F."/>
            <person name="Huang M.-D."/>
            <person name="Li C.-Y."/>
            <person name="Huang L."/>
            <person name="Wang Z.-W."/>
            <person name="Zhao X."/>
            <person name="Zhong W.-Y."/>
            <person name="Peng D.-H."/>
            <person name="Ahmad S."/>
            <person name="Lan S."/>
            <person name="Zhang J.-S."/>
            <person name="Tsai W.-C."/>
            <person name="Van De Peer Y."/>
            <person name="Liu Z.-J."/>
        </authorList>
    </citation>
    <scope>NUCLEOTIDE SEQUENCE</scope>
    <source>
        <strain evidence="1">SCP</strain>
        <tissue evidence="1">Leaves</tissue>
    </source>
</reference>
<organism evidence="1 2">
    <name type="scientific">Acorus gramineus</name>
    <name type="common">Dwarf sweet flag</name>
    <dbReference type="NCBI Taxonomy" id="55184"/>
    <lineage>
        <taxon>Eukaryota</taxon>
        <taxon>Viridiplantae</taxon>
        <taxon>Streptophyta</taxon>
        <taxon>Embryophyta</taxon>
        <taxon>Tracheophyta</taxon>
        <taxon>Spermatophyta</taxon>
        <taxon>Magnoliopsida</taxon>
        <taxon>Liliopsida</taxon>
        <taxon>Acoraceae</taxon>
        <taxon>Acorus</taxon>
    </lineage>
</organism>
<proteinExistence type="predicted"/>
<dbReference type="EMBL" id="JAUJYN010000010">
    <property type="protein sequence ID" value="KAK1262219.1"/>
    <property type="molecule type" value="Genomic_DNA"/>
</dbReference>
<evidence type="ECO:0000313" key="1">
    <source>
        <dbReference type="EMBL" id="KAK1262219.1"/>
    </source>
</evidence>
<sequence length="66" mass="8124">MHLFQLSRNSQDFRSNRECNCFYLQRYNDRSGGSITGNRRKLNWYYREKHMNYVSFDQIRLVVHSS</sequence>
<keyword evidence="2" id="KW-1185">Reference proteome</keyword>
<gene>
    <name evidence="1" type="ORF">QJS04_geneDACA001164</name>
</gene>
<evidence type="ECO:0000313" key="2">
    <source>
        <dbReference type="Proteomes" id="UP001179952"/>
    </source>
</evidence>
<name>A0AAV9ADQ0_ACOGR</name>
<reference evidence="1" key="1">
    <citation type="journal article" date="2023" name="Nat. Commun.">
        <title>Diploid and tetraploid genomes of Acorus and the evolution of monocots.</title>
        <authorList>
            <person name="Ma L."/>
            <person name="Liu K.W."/>
            <person name="Li Z."/>
            <person name="Hsiao Y.Y."/>
            <person name="Qi Y."/>
            <person name="Fu T."/>
            <person name="Tang G.D."/>
            <person name="Zhang D."/>
            <person name="Sun W.H."/>
            <person name="Liu D.K."/>
            <person name="Li Y."/>
            <person name="Chen G.Z."/>
            <person name="Liu X.D."/>
            <person name="Liao X.Y."/>
            <person name="Jiang Y.T."/>
            <person name="Yu X."/>
            <person name="Hao Y."/>
            <person name="Huang J."/>
            <person name="Zhao X.W."/>
            <person name="Ke S."/>
            <person name="Chen Y.Y."/>
            <person name="Wu W.L."/>
            <person name="Hsu J.L."/>
            <person name="Lin Y.F."/>
            <person name="Huang M.D."/>
            <person name="Li C.Y."/>
            <person name="Huang L."/>
            <person name="Wang Z.W."/>
            <person name="Zhao X."/>
            <person name="Zhong W.Y."/>
            <person name="Peng D.H."/>
            <person name="Ahmad S."/>
            <person name="Lan S."/>
            <person name="Zhang J.S."/>
            <person name="Tsai W.C."/>
            <person name="Van de Peer Y."/>
            <person name="Liu Z.J."/>
        </authorList>
    </citation>
    <scope>NUCLEOTIDE SEQUENCE</scope>
    <source>
        <strain evidence="1">SCP</strain>
    </source>
</reference>
<dbReference type="AlphaFoldDB" id="A0AAV9ADQ0"/>
<protein>
    <submittedName>
        <fullName evidence="1">Uncharacterized protein</fullName>
    </submittedName>
</protein>
<comment type="caution">
    <text evidence="1">The sequence shown here is derived from an EMBL/GenBank/DDBJ whole genome shotgun (WGS) entry which is preliminary data.</text>
</comment>